<comment type="caution">
    <text evidence="2">The sequence shown here is derived from an EMBL/GenBank/DDBJ whole genome shotgun (WGS) entry which is preliminary data.</text>
</comment>
<dbReference type="Gene3D" id="3.40.710.10">
    <property type="entry name" value="DD-peptidase/beta-lactamase superfamily"/>
    <property type="match status" value="1"/>
</dbReference>
<keyword evidence="2" id="KW-0378">Hydrolase</keyword>
<evidence type="ECO:0000259" key="1">
    <source>
        <dbReference type="Pfam" id="PF00144"/>
    </source>
</evidence>
<gene>
    <name evidence="2" type="ORF">SALB_00216</name>
</gene>
<dbReference type="Proteomes" id="UP000288351">
    <property type="component" value="Unassembled WGS sequence"/>
</dbReference>
<dbReference type="SUPFAM" id="SSF56601">
    <property type="entry name" value="beta-lactamase/transpeptidase-like"/>
    <property type="match status" value="1"/>
</dbReference>
<accession>A0A401QQD0</accession>
<dbReference type="InterPro" id="IPR001466">
    <property type="entry name" value="Beta-lactam-related"/>
</dbReference>
<reference evidence="2 3" key="1">
    <citation type="journal article" date="2019" name="Microbiol. Resour. Announc.">
        <title>Draft Genome Sequence of the Most Traditional epsilon-Poly-l-Lysine Producer, Streptomyces albulus NBRC14147.</title>
        <authorList>
            <person name="Yamanaka K."/>
            <person name="Hamano Y."/>
        </authorList>
    </citation>
    <scope>NUCLEOTIDE SEQUENCE [LARGE SCALE GENOMIC DNA]</scope>
    <source>
        <strain evidence="2 3">NBRC 14147</strain>
    </source>
</reference>
<dbReference type="InterPro" id="IPR050789">
    <property type="entry name" value="Diverse_Enzym_Activities"/>
</dbReference>
<dbReference type="EMBL" id="BHXC01000001">
    <property type="protein sequence ID" value="GCB87565.1"/>
    <property type="molecule type" value="Genomic_DNA"/>
</dbReference>
<evidence type="ECO:0000313" key="2">
    <source>
        <dbReference type="EMBL" id="GCB87565.1"/>
    </source>
</evidence>
<name>A0A401QQD0_STRNR</name>
<organism evidence="2 3">
    <name type="scientific">Streptomyces noursei</name>
    <name type="common">Streptomyces albulus</name>
    <dbReference type="NCBI Taxonomy" id="1971"/>
    <lineage>
        <taxon>Bacteria</taxon>
        <taxon>Bacillati</taxon>
        <taxon>Actinomycetota</taxon>
        <taxon>Actinomycetes</taxon>
        <taxon>Kitasatosporales</taxon>
        <taxon>Streptomycetaceae</taxon>
        <taxon>Streptomyces</taxon>
    </lineage>
</organism>
<dbReference type="InterPro" id="IPR012338">
    <property type="entry name" value="Beta-lactam/transpept-like"/>
</dbReference>
<dbReference type="PANTHER" id="PTHR43283">
    <property type="entry name" value="BETA-LACTAMASE-RELATED"/>
    <property type="match status" value="1"/>
</dbReference>
<protein>
    <submittedName>
        <fullName evidence="2">Hydrolase</fullName>
    </submittedName>
</protein>
<proteinExistence type="predicted"/>
<dbReference type="GO" id="GO:0016787">
    <property type="term" value="F:hydrolase activity"/>
    <property type="evidence" value="ECO:0007669"/>
    <property type="project" value="UniProtKB-KW"/>
</dbReference>
<feature type="domain" description="Beta-lactamase-related" evidence="1">
    <location>
        <begin position="192"/>
        <end position="527"/>
    </location>
</feature>
<evidence type="ECO:0000313" key="3">
    <source>
        <dbReference type="Proteomes" id="UP000288351"/>
    </source>
</evidence>
<dbReference type="AlphaFoldDB" id="A0A401QQD0"/>
<dbReference type="Pfam" id="PF00144">
    <property type="entry name" value="Beta-lactamase"/>
    <property type="match status" value="1"/>
</dbReference>
<sequence length="540" mass="58390">MSAACTAPHGSGTAAPAAHPLFSREWLRHAEAAAGQRPEAGEALRLGLRLTDPPVGVAGQILVLTDLATGALWFRAGEWDERPTLVLTLRHEEAAVLLFGDGERRVRLFEHGRLVLEGVFLFIFFLDRLLQQDPSGALARLRGFTADPPQAAGPWPGAAAAVTAPDAEADAVRAATEALPRTMAALRTELGRTTPGAQLHVSHAPSGTTVSAALGSCRPGVPFTRASLPIWYCCSKTLGAVAIGQLWERGLLDPAAPVARYLPWYDGDGRERVTLYQLLTHTSAVPMGLDPLHGAMAAPVALRREQLRNMTVPAGTPPGARINYGPWWAWFLIAEVVRAVDGRDYERYLAEEILAPCGMTDTRVVLTPQEYRAEADRLPLIHITGGGLPAQPTHWYATESSCTRPIPGLNIRGPMSDLALFFAALAEGGRGRHGRILLPQTVMALTAHHRVGLVDPFGNADWGLGFRVESRHLGDECTAFSRHASPRTFGHYGLWTSAAFADPDAGLVVALHLNGKTWQEEHQERMITIGDAVYQDLRLT</sequence>
<dbReference type="RefSeq" id="WP_020930509.1">
    <property type="nucleotide sequence ID" value="NZ_BHXC01000001.1"/>
</dbReference>